<keyword evidence="2" id="KW-1185">Reference proteome</keyword>
<evidence type="ECO:0000313" key="2">
    <source>
        <dbReference type="Proteomes" id="UP000233551"/>
    </source>
</evidence>
<name>A0A2I0IQR3_PUNGR</name>
<evidence type="ECO:0008006" key="3">
    <source>
        <dbReference type="Google" id="ProtNLM"/>
    </source>
</evidence>
<reference evidence="1 2" key="1">
    <citation type="submission" date="2017-11" db="EMBL/GenBank/DDBJ databases">
        <title>De-novo sequencing of pomegranate (Punica granatum L.) genome.</title>
        <authorList>
            <person name="Akparov Z."/>
            <person name="Amiraslanov A."/>
            <person name="Hajiyeva S."/>
            <person name="Abbasov M."/>
            <person name="Kaur K."/>
            <person name="Hamwieh A."/>
            <person name="Solovyev V."/>
            <person name="Salamov A."/>
            <person name="Braich B."/>
            <person name="Kosarev P."/>
            <person name="Mahmoud A."/>
            <person name="Hajiyev E."/>
            <person name="Babayeva S."/>
            <person name="Izzatullayeva V."/>
            <person name="Mammadov A."/>
            <person name="Mammadov A."/>
            <person name="Sharifova S."/>
            <person name="Ojaghi J."/>
            <person name="Eynullazada K."/>
            <person name="Bayramov B."/>
            <person name="Abdulazimova A."/>
            <person name="Shahmuradov I."/>
        </authorList>
    </citation>
    <scope>NUCLEOTIDE SEQUENCE [LARGE SCALE GENOMIC DNA]</scope>
    <source>
        <strain evidence="2">cv. AG2017</strain>
        <tissue evidence="1">Leaf</tissue>
    </source>
</reference>
<sequence length="237" mass="26610">MTAALIPSCPPVESDKGTHFPYLFILCMEYLVNLIEDKLRSRTWQGVRPARGSLYLTRLLFADDILLMGTTTPNTSSFIKTILDSFCEESGMKVRAKLAGWKSSMLSMAGRAVLINSTCAAIPSYFMQCSRLPKTTISNLDKINRDFLWGSTSDKKKLHLVSWEVITRPKSMGGLGIPNMDNRNKALLGNLVFKASTSHDPWACLLRHQFAASNLTRLRRGFSNWKAITIGMKVWNK</sequence>
<comment type="caution">
    <text evidence="1">The sequence shown here is derived from an EMBL/GenBank/DDBJ whole genome shotgun (WGS) entry which is preliminary data.</text>
</comment>
<proteinExistence type="predicted"/>
<accession>A0A2I0IQR3</accession>
<protein>
    <recommendedName>
        <fullName evidence="3">Reverse transcriptase domain-containing protein</fullName>
    </recommendedName>
</protein>
<dbReference type="PANTHER" id="PTHR33116">
    <property type="entry name" value="REVERSE TRANSCRIPTASE ZINC-BINDING DOMAIN-CONTAINING PROTEIN-RELATED-RELATED"/>
    <property type="match status" value="1"/>
</dbReference>
<evidence type="ECO:0000313" key="1">
    <source>
        <dbReference type="EMBL" id="PKI46327.1"/>
    </source>
</evidence>
<dbReference type="STRING" id="22663.A0A2I0IQR3"/>
<dbReference type="EMBL" id="PGOL01002642">
    <property type="protein sequence ID" value="PKI46327.1"/>
    <property type="molecule type" value="Genomic_DNA"/>
</dbReference>
<organism evidence="1 2">
    <name type="scientific">Punica granatum</name>
    <name type="common">Pomegranate</name>
    <dbReference type="NCBI Taxonomy" id="22663"/>
    <lineage>
        <taxon>Eukaryota</taxon>
        <taxon>Viridiplantae</taxon>
        <taxon>Streptophyta</taxon>
        <taxon>Embryophyta</taxon>
        <taxon>Tracheophyta</taxon>
        <taxon>Spermatophyta</taxon>
        <taxon>Magnoliopsida</taxon>
        <taxon>eudicotyledons</taxon>
        <taxon>Gunneridae</taxon>
        <taxon>Pentapetalae</taxon>
        <taxon>rosids</taxon>
        <taxon>malvids</taxon>
        <taxon>Myrtales</taxon>
        <taxon>Lythraceae</taxon>
        <taxon>Punica</taxon>
    </lineage>
</organism>
<gene>
    <name evidence="1" type="ORF">CRG98_033303</name>
</gene>
<dbReference type="Proteomes" id="UP000233551">
    <property type="component" value="Unassembled WGS sequence"/>
</dbReference>
<dbReference type="AlphaFoldDB" id="A0A2I0IQR3"/>
<dbReference type="PANTHER" id="PTHR33116:SF70">
    <property type="entry name" value="NON-LTR RETROELEMENT REVERSE TRANSCRIPTASE-LIKE PROTEIN"/>
    <property type="match status" value="1"/>
</dbReference>